<reference evidence="1 2" key="1">
    <citation type="journal article" date="2023" name="Front. Microbiol.">
        <title>Phylogeography and host specificity of Pasteurellaceae pathogenic to sea-farmed fish in the north-east Atlantic.</title>
        <authorList>
            <person name="Gulla S."/>
            <person name="Colquhoun D.J."/>
            <person name="Olsen A.B."/>
            <person name="Spilsberg B."/>
            <person name="Lagesen K."/>
            <person name="Aakesson C.P."/>
            <person name="Strom S."/>
            <person name="Manji F."/>
            <person name="Birkbeck T.H."/>
            <person name="Nilsen H.K."/>
        </authorList>
    </citation>
    <scope>NUCLEOTIDE SEQUENCE [LARGE SCALE GENOMIC DNA]</scope>
    <source>
        <strain evidence="1 2">NVIB3131</strain>
    </source>
</reference>
<dbReference type="Pfam" id="PF10065">
    <property type="entry name" value="DUF2303"/>
    <property type="match status" value="1"/>
</dbReference>
<name>A0AAW8CDY2_9PAST</name>
<dbReference type="Proteomes" id="UP001226020">
    <property type="component" value="Unassembled WGS sequence"/>
</dbReference>
<keyword evidence="2" id="KW-1185">Reference proteome</keyword>
<sequence>MEKTSIQQIKDLALSSVKVENSDFPIAILPNNMEIHSLEKHNLHRNQFRARFVTENFHSCINYAKQMPSANAQCFINAERLGAEIVFDFGDTANPLHAKNRAVLVMQKTAAYQAICNFTGVKHNQKDFSEWLEDWSEHLEAYSEDDKPMGVAKAVQAIRKMTLDYARNEEHEVSDFAAKKSAMESVEAKSKLELPKYFVFHTTPYNSLNARDFVLRLSVLTGGDSPTLVVRLAKEEQINEAIAQEFADKLTEALKETGIKVNIGSISI</sequence>
<dbReference type="InterPro" id="IPR019276">
    <property type="entry name" value="DUF2303"/>
</dbReference>
<evidence type="ECO:0000313" key="1">
    <source>
        <dbReference type="EMBL" id="MDP8147681.1"/>
    </source>
</evidence>
<organism evidence="1 2">
    <name type="scientific">Phocoenobacter atlanticus subsp. atlanticus</name>
    <dbReference type="NCBI Taxonomy" id="3061285"/>
    <lineage>
        <taxon>Bacteria</taxon>
        <taxon>Pseudomonadati</taxon>
        <taxon>Pseudomonadota</taxon>
        <taxon>Gammaproteobacteria</taxon>
        <taxon>Pasteurellales</taxon>
        <taxon>Pasteurellaceae</taxon>
        <taxon>Phocoenobacter</taxon>
        <taxon>Phocoenobacter atlanticus</taxon>
    </lineage>
</organism>
<gene>
    <name evidence="1" type="ORF">QJU57_01135</name>
</gene>
<accession>A0AAW8CDY2</accession>
<dbReference type="EMBL" id="JASAXT010000002">
    <property type="protein sequence ID" value="MDP8147681.1"/>
    <property type="molecule type" value="Genomic_DNA"/>
</dbReference>
<evidence type="ECO:0000313" key="2">
    <source>
        <dbReference type="Proteomes" id="UP001226020"/>
    </source>
</evidence>
<dbReference type="RefSeq" id="WP_306350758.1">
    <property type="nucleotide sequence ID" value="NZ_JASAWV010000002.1"/>
</dbReference>
<dbReference type="AlphaFoldDB" id="A0AAW8CDY2"/>
<comment type="caution">
    <text evidence="1">The sequence shown here is derived from an EMBL/GenBank/DDBJ whole genome shotgun (WGS) entry which is preliminary data.</text>
</comment>
<protein>
    <submittedName>
        <fullName evidence="1">DUF2303 family protein</fullName>
    </submittedName>
</protein>
<proteinExistence type="predicted"/>